<dbReference type="AlphaFoldDB" id="A0AA86YKG4"/>
<comment type="caution">
    <text evidence="1">The sequence shown here is derived from an EMBL/GenBank/DDBJ whole genome shotgun (WGS) entry which is preliminary data.</text>
</comment>
<dbReference type="Proteomes" id="UP000004506">
    <property type="component" value="Unassembled WGS sequence"/>
</dbReference>
<gene>
    <name evidence="1" type="ORF">PROSTU_02882</name>
</gene>
<reference evidence="2" key="1">
    <citation type="submission" date="2008-04" db="EMBL/GenBank/DDBJ databases">
        <title>Draft genome sequence of Providencia stuartii (ATCC 25827).</title>
        <authorList>
            <person name="Sudarsanam P."/>
            <person name="Ley R."/>
            <person name="Guruge J."/>
            <person name="Turnbaugh P.J."/>
            <person name="Mahowald M."/>
            <person name="Liep D."/>
            <person name="Gordon J."/>
        </authorList>
    </citation>
    <scope>NUCLEOTIDE SEQUENCE [LARGE SCALE GENOMIC DNA]</scope>
    <source>
        <strain evidence="2">ATCC 25827</strain>
    </source>
</reference>
<accession>A0AA86YKG4</accession>
<proteinExistence type="predicted"/>
<organism evidence="1 2">
    <name type="scientific">Providencia stuartii ATCC 25827</name>
    <dbReference type="NCBI Taxonomy" id="471874"/>
    <lineage>
        <taxon>Bacteria</taxon>
        <taxon>Pseudomonadati</taxon>
        <taxon>Pseudomonadota</taxon>
        <taxon>Gammaproteobacteria</taxon>
        <taxon>Enterobacterales</taxon>
        <taxon>Morganellaceae</taxon>
        <taxon>Providencia</taxon>
    </lineage>
</organism>
<protein>
    <submittedName>
        <fullName evidence="1">Uncharacterized protein</fullName>
    </submittedName>
</protein>
<reference evidence="1 2" key="3">
    <citation type="submission" date="2008-05" db="EMBL/GenBank/DDBJ databases">
        <authorList>
            <person name="Fulton L."/>
            <person name="Clifton S."/>
            <person name="Fulton B."/>
            <person name="Xu J."/>
            <person name="Minx P."/>
            <person name="Pepin K.H."/>
            <person name="Johnson M."/>
            <person name="Thiruvilangam P."/>
            <person name="Bhonagiri V."/>
            <person name="Nash W.E."/>
            <person name="Mardis E.R."/>
            <person name="Wilson R.K."/>
        </authorList>
    </citation>
    <scope>NUCLEOTIDE SEQUENCE [LARGE SCALE GENOMIC DNA]</scope>
    <source>
        <strain evidence="1 2">ATCC 25827</strain>
    </source>
</reference>
<dbReference type="EMBL" id="ABJD02000101">
    <property type="protein sequence ID" value="EDU59691.1"/>
    <property type="molecule type" value="Genomic_DNA"/>
</dbReference>
<reference evidence="2" key="2">
    <citation type="submission" date="2008-04" db="EMBL/GenBank/DDBJ databases">
        <title>Draft genome sequence of Providencia stuartii(ATCC 25827).</title>
        <authorList>
            <person name="Sudarsanam P."/>
            <person name="Ley R."/>
            <person name="Guruge J."/>
            <person name="Turnbaugh P.J."/>
            <person name="Mahowald M."/>
            <person name="Liep D."/>
            <person name="Gordon J."/>
        </authorList>
    </citation>
    <scope>NUCLEOTIDE SEQUENCE [LARGE SCALE GENOMIC DNA]</scope>
    <source>
        <strain evidence="2">ATCC 25827</strain>
    </source>
</reference>
<evidence type="ECO:0000313" key="2">
    <source>
        <dbReference type="Proteomes" id="UP000004506"/>
    </source>
</evidence>
<name>A0AA86YKG4_PROST</name>
<sequence>MHFIYTATFREQQKGQRFLFALNINQCGNNQVLFIYIALGR</sequence>
<evidence type="ECO:0000313" key="1">
    <source>
        <dbReference type="EMBL" id="EDU59691.1"/>
    </source>
</evidence>